<proteinExistence type="predicted"/>
<evidence type="ECO:0000313" key="1">
    <source>
        <dbReference type="EMBL" id="RUM95633.1"/>
    </source>
</evidence>
<dbReference type="OrthoDB" id="8238029at2"/>
<dbReference type="Proteomes" id="UP000281647">
    <property type="component" value="Unassembled WGS sequence"/>
</dbReference>
<dbReference type="EMBL" id="RKST01000034">
    <property type="protein sequence ID" value="RUM95633.1"/>
    <property type="molecule type" value="Genomic_DNA"/>
</dbReference>
<reference evidence="1 2" key="1">
    <citation type="submission" date="2018-11" db="EMBL/GenBank/DDBJ databases">
        <title>Pseudaminobacter arsenicus sp. nov., an arsenic-resistant bacterium isolated from arsenic-rich aquifers.</title>
        <authorList>
            <person name="Mu Y."/>
        </authorList>
    </citation>
    <scope>NUCLEOTIDE SEQUENCE [LARGE SCALE GENOMIC DNA]</scope>
    <source>
        <strain evidence="1 2">CB3</strain>
    </source>
</reference>
<evidence type="ECO:0000313" key="2">
    <source>
        <dbReference type="Proteomes" id="UP000281647"/>
    </source>
</evidence>
<accession>A0A432V0C5</accession>
<keyword evidence="2" id="KW-1185">Reference proteome</keyword>
<dbReference type="Pfam" id="PF12244">
    <property type="entry name" value="DUF3606"/>
    <property type="match status" value="1"/>
</dbReference>
<gene>
    <name evidence="1" type="ORF">EET67_21965</name>
</gene>
<sequence length="60" mass="6995">MAGDKSKRDKRDRNRVVGDEGYEIQYLVQKTGISTEQARALVHRFGNDREKLMEEARKLT</sequence>
<dbReference type="RefSeq" id="WP_128628489.1">
    <property type="nucleotide sequence ID" value="NZ_RKST01000034.1"/>
</dbReference>
<organism evidence="1 2">
    <name type="scientific">Borborobacter arsenicus</name>
    <dbReference type="NCBI Taxonomy" id="1851146"/>
    <lineage>
        <taxon>Bacteria</taxon>
        <taxon>Pseudomonadati</taxon>
        <taxon>Pseudomonadota</taxon>
        <taxon>Alphaproteobacteria</taxon>
        <taxon>Hyphomicrobiales</taxon>
        <taxon>Phyllobacteriaceae</taxon>
        <taxon>Borborobacter</taxon>
    </lineage>
</organism>
<dbReference type="InterPro" id="IPR022037">
    <property type="entry name" value="DUF3606"/>
</dbReference>
<name>A0A432V0C5_9HYPH</name>
<comment type="caution">
    <text evidence="1">The sequence shown here is derived from an EMBL/GenBank/DDBJ whole genome shotgun (WGS) entry which is preliminary data.</text>
</comment>
<dbReference type="AlphaFoldDB" id="A0A432V0C5"/>
<protein>
    <submittedName>
        <fullName evidence="1">DUF3606 domain-containing protein</fullName>
    </submittedName>
</protein>